<organism evidence="1 2">
    <name type="scientific">Nocardiopsis alba</name>
    <dbReference type="NCBI Taxonomy" id="53437"/>
    <lineage>
        <taxon>Bacteria</taxon>
        <taxon>Bacillati</taxon>
        <taxon>Actinomycetota</taxon>
        <taxon>Actinomycetes</taxon>
        <taxon>Streptosporangiales</taxon>
        <taxon>Nocardiopsidaceae</taxon>
        <taxon>Nocardiopsis</taxon>
    </lineage>
</organism>
<sequence length="55" mass="6249">MTTILTGLEASDRTADLIDRLQPTTPVGLFDNRDTWDNVGGGPWDNRSTWDNWKK</sequence>
<dbReference type="EMBL" id="JAYMRS010000004">
    <property type="protein sequence ID" value="MFB8768819.1"/>
    <property type="molecule type" value="Genomic_DNA"/>
</dbReference>
<reference evidence="1 2" key="1">
    <citation type="submission" date="2024-01" db="EMBL/GenBank/DDBJ databases">
        <title>Genome mining of biosynthetic gene clusters to explore secondary metabolites of Streptomyces sp.</title>
        <authorList>
            <person name="Baig A."/>
            <person name="Ajitkumar Shintre N."/>
            <person name="Kumar H."/>
            <person name="Anbarasu A."/>
            <person name="Ramaiah S."/>
        </authorList>
    </citation>
    <scope>NUCLEOTIDE SEQUENCE [LARGE SCALE GENOMIC DNA]</scope>
    <source>
        <strain evidence="1 2">A01</strain>
    </source>
</reference>
<evidence type="ECO:0000313" key="1">
    <source>
        <dbReference type="EMBL" id="MFB8768819.1"/>
    </source>
</evidence>
<gene>
    <name evidence="1" type="primary">amcA</name>
    <name evidence="1" type="ORF">VSQ78_14000</name>
</gene>
<proteinExistence type="predicted"/>
<dbReference type="RefSeq" id="WP_357229370.1">
    <property type="nucleotide sequence ID" value="NZ_JAYMRS010000004.1"/>
</dbReference>
<accession>A0ABV5DWA3</accession>
<keyword evidence="2" id="KW-1185">Reference proteome</keyword>
<comment type="caution">
    <text evidence="1">The sequence shown here is derived from an EMBL/GenBank/DDBJ whole genome shotgun (WGS) entry which is preliminary data.</text>
</comment>
<evidence type="ECO:0000313" key="2">
    <source>
        <dbReference type="Proteomes" id="UP001585053"/>
    </source>
</evidence>
<name>A0ABV5DWA3_9ACTN</name>
<dbReference type="Proteomes" id="UP001585053">
    <property type="component" value="Unassembled WGS sequence"/>
</dbReference>
<dbReference type="NCBIfam" id="NF041721">
    <property type="entry name" value="phane_AmcA_1"/>
    <property type="match status" value="1"/>
</dbReference>
<protein>
    <submittedName>
        <fullName evidence="1">Multiple cyclophane-containing RiPP AmcA</fullName>
    </submittedName>
</protein>